<evidence type="ECO:0000259" key="6">
    <source>
        <dbReference type="PROSITE" id="PS51352"/>
    </source>
</evidence>
<evidence type="ECO:0000256" key="4">
    <source>
        <dbReference type="PIRSR" id="PIRSR000303-1"/>
    </source>
</evidence>
<dbReference type="InterPro" id="IPR036249">
    <property type="entry name" value="Thioredoxin-like_sf"/>
</dbReference>
<name>A0A074LVG0_9BACL</name>
<evidence type="ECO:0000256" key="3">
    <source>
        <dbReference type="ARBA" id="ARBA00023002"/>
    </source>
</evidence>
<dbReference type="PRINTS" id="PR01011">
    <property type="entry name" value="GLUTPROXDASE"/>
</dbReference>
<dbReference type="PANTHER" id="PTHR11592">
    <property type="entry name" value="GLUTATHIONE PEROXIDASE"/>
    <property type="match status" value="1"/>
</dbReference>
<dbReference type="InterPro" id="IPR000889">
    <property type="entry name" value="Glutathione_peroxidase"/>
</dbReference>
<evidence type="ECO:0000256" key="5">
    <source>
        <dbReference type="RuleBase" id="RU000499"/>
    </source>
</evidence>
<protein>
    <recommendedName>
        <fullName evidence="5">Glutathione peroxidase</fullName>
    </recommendedName>
</protein>
<dbReference type="FunFam" id="3.40.30.10:FF:000010">
    <property type="entry name" value="Glutathione peroxidase"/>
    <property type="match status" value="1"/>
</dbReference>
<dbReference type="AlphaFoldDB" id="A0A074LVG0"/>
<evidence type="ECO:0000313" key="8">
    <source>
        <dbReference type="Proteomes" id="UP000027931"/>
    </source>
</evidence>
<dbReference type="eggNOG" id="COG0386">
    <property type="taxonomic scope" value="Bacteria"/>
</dbReference>
<dbReference type="EMBL" id="JMIR01000002">
    <property type="protein sequence ID" value="KEO84979.1"/>
    <property type="molecule type" value="Genomic_DNA"/>
</dbReference>
<reference evidence="7 8" key="1">
    <citation type="journal article" date="2013" name="Int. J. Syst. Evol. Microbiol.">
        <title>Tumebacillus flagellatus sp. nov., an alpha-amylase/pullulanase-producing bacterium isolated from cassava wastewater.</title>
        <authorList>
            <person name="Wang Q."/>
            <person name="Xie N."/>
            <person name="Qin Y."/>
            <person name="Shen N."/>
            <person name="Zhu J."/>
            <person name="Mi H."/>
            <person name="Huang R."/>
        </authorList>
    </citation>
    <scope>NUCLEOTIDE SEQUENCE [LARGE SCALE GENOMIC DNA]</scope>
    <source>
        <strain evidence="7 8">GST4</strain>
    </source>
</reference>
<gene>
    <name evidence="7" type="ORF">EL26_02990</name>
</gene>
<dbReference type="PIRSF" id="PIRSF000303">
    <property type="entry name" value="Glutathion_perox"/>
    <property type="match status" value="1"/>
</dbReference>
<dbReference type="PROSITE" id="PS00763">
    <property type="entry name" value="GLUTATHIONE_PEROXID_2"/>
    <property type="match status" value="1"/>
</dbReference>
<organism evidence="7 8">
    <name type="scientific">Tumebacillus flagellatus</name>
    <dbReference type="NCBI Taxonomy" id="1157490"/>
    <lineage>
        <taxon>Bacteria</taxon>
        <taxon>Bacillati</taxon>
        <taxon>Bacillota</taxon>
        <taxon>Bacilli</taxon>
        <taxon>Bacillales</taxon>
        <taxon>Alicyclobacillaceae</taxon>
        <taxon>Tumebacillus</taxon>
    </lineage>
</organism>
<dbReference type="CDD" id="cd00340">
    <property type="entry name" value="GSH_Peroxidase"/>
    <property type="match status" value="1"/>
</dbReference>
<keyword evidence="8" id="KW-1185">Reference proteome</keyword>
<sequence length="160" mass="17781">MSNLYELSAKRLNGQEQSLSDYQGQVLLIVNTASKCGFTPQYTGLQELYNKYQDQGFTVLGFPSNQFGNQEPGTADEIQEFCQLNFGVTFPLFEKSDVKGPNINPVFKYLTANAGGFLTDSIKWNFTKFLVDKQGNVVERYAPTTDPAKIAADIEALLAK</sequence>
<dbReference type="PROSITE" id="PS00460">
    <property type="entry name" value="GLUTATHIONE_PEROXID_1"/>
    <property type="match status" value="1"/>
</dbReference>
<evidence type="ECO:0000313" key="7">
    <source>
        <dbReference type="EMBL" id="KEO84979.1"/>
    </source>
</evidence>
<dbReference type="GO" id="GO:0004601">
    <property type="term" value="F:peroxidase activity"/>
    <property type="evidence" value="ECO:0007669"/>
    <property type="project" value="UniProtKB-KW"/>
</dbReference>
<dbReference type="InterPro" id="IPR029760">
    <property type="entry name" value="GPX_CS"/>
</dbReference>
<dbReference type="PROSITE" id="PS51352">
    <property type="entry name" value="THIOREDOXIN_2"/>
    <property type="match status" value="1"/>
</dbReference>
<evidence type="ECO:0000256" key="1">
    <source>
        <dbReference type="ARBA" id="ARBA00006926"/>
    </source>
</evidence>
<dbReference type="SUPFAM" id="SSF52833">
    <property type="entry name" value="Thioredoxin-like"/>
    <property type="match status" value="1"/>
</dbReference>
<dbReference type="Pfam" id="PF00255">
    <property type="entry name" value="GSHPx"/>
    <property type="match status" value="1"/>
</dbReference>
<comment type="similarity">
    <text evidence="1 5">Belongs to the glutathione peroxidase family.</text>
</comment>
<dbReference type="PANTHER" id="PTHR11592:SF78">
    <property type="entry name" value="GLUTATHIONE PEROXIDASE"/>
    <property type="match status" value="1"/>
</dbReference>
<evidence type="ECO:0000256" key="2">
    <source>
        <dbReference type="ARBA" id="ARBA00022559"/>
    </source>
</evidence>
<dbReference type="STRING" id="1157490.EL26_02990"/>
<comment type="caution">
    <text evidence="7">The sequence shown here is derived from an EMBL/GenBank/DDBJ whole genome shotgun (WGS) entry which is preliminary data.</text>
</comment>
<proteinExistence type="inferred from homology"/>
<dbReference type="OrthoDB" id="9789406at2"/>
<dbReference type="InterPro" id="IPR029759">
    <property type="entry name" value="GPX_AS"/>
</dbReference>
<accession>A0A074LVG0</accession>
<dbReference type="GO" id="GO:0034599">
    <property type="term" value="P:cellular response to oxidative stress"/>
    <property type="evidence" value="ECO:0007669"/>
    <property type="project" value="TreeGrafter"/>
</dbReference>
<keyword evidence="2 5" id="KW-0575">Peroxidase</keyword>
<keyword evidence="3 5" id="KW-0560">Oxidoreductase</keyword>
<dbReference type="RefSeq" id="WP_038084198.1">
    <property type="nucleotide sequence ID" value="NZ_JMIR01000002.1"/>
</dbReference>
<feature type="active site" evidence="4">
    <location>
        <position position="36"/>
    </location>
</feature>
<dbReference type="PROSITE" id="PS51355">
    <property type="entry name" value="GLUTATHIONE_PEROXID_3"/>
    <property type="match status" value="1"/>
</dbReference>
<dbReference type="Gene3D" id="3.40.30.10">
    <property type="entry name" value="Glutaredoxin"/>
    <property type="match status" value="1"/>
</dbReference>
<feature type="domain" description="Thioredoxin" evidence="6">
    <location>
        <begin position="1"/>
        <end position="159"/>
    </location>
</feature>
<dbReference type="Proteomes" id="UP000027931">
    <property type="component" value="Unassembled WGS sequence"/>
</dbReference>
<dbReference type="InterPro" id="IPR013766">
    <property type="entry name" value="Thioredoxin_domain"/>
</dbReference>